<reference evidence="2" key="1">
    <citation type="submission" date="2015-11" db="EMBL/GenBank/DDBJ databases">
        <title>De novo transcriptome assembly of four potential Pierce s Disease insect vectors from Arizona vineyards.</title>
        <authorList>
            <person name="Tassone E.E."/>
        </authorList>
    </citation>
    <scope>NUCLEOTIDE SEQUENCE</scope>
</reference>
<gene>
    <name evidence="2" type="ORF">g.48678</name>
</gene>
<feature type="non-terminal residue" evidence="2">
    <location>
        <position position="1"/>
    </location>
</feature>
<organism evidence="2">
    <name type="scientific">Cuerna arida</name>
    <dbReference type="NCBI Taxonomy" id="1464854"/>
    <lineage>
        <taxon>Eukaryota</taxon>
        <taxon>Metazoa</taxon>
        <taxon>Ecdysozoa</taxon>
        <taxon>Arthropoda</taxon>
        <taxon>Hexapoda</taxon>
        <taxon>Insecta</taxon>
        <taxon>Pterygota</taxon>
        <taxon>Neoptera</taxon>
        <taxon>Paraneoptera</taxon>
        <taxon>Hemiptera</taxon>
        <taxon>Auchenorrhyncha</taxon>
        <taxon>Membracoidea</taxon>
        <taxon>Cicadellidae</taxon>
        <taxon>Cicadellinae</taxon>
        <taxon>Proconiini</taxon>
        <taxon>Cuerna</taxon>
    </lineage>
</organism>
<dbReference type="EMBL" id="GECZ01018780">
    <property type="protein sequence ID" value="JAS50989.1"/>
    <property type="molecule type" value="Transcribed_RNA"/>
</dbReference>
<feature type="compositionally biased region" description="Basic residues" evidence="1">
    <location>
        <begin position="92"/>
        <end position="103"/>
    </location>
</feature>
<dbReference type="AlphaFoldDB" id="A0A1B6FLD9"/>
<sequence>STLNPEAKPFLPGVVRKDTNLSVLNCSSPLSNRGWVLDNLDSISNVFEPSPSVSDVQNNSNWELNKSNLDPSSPFRLRARSWEPMKPQSVLKTKKHSSHRIRTRSVGSKGKWIESKLRKKLLYDSDTISMSSNAPTSKPV</sequence>
<accession>A0A1B6FLD9</accession>
<protein>
    <submittedName>
        <fullName evidence="2">Uncharacterized protein</fullName>
    </submittedName>
</protein>
<feature type="region of interest" description="Disordered" evidence="1">
    <location>
        <begin position="86"/>
        <end position="105"/>
    </location>
</feature>
<feature type="non-terminal residue" evidence="2">
    <location>
        <position position="140"/>
    </location>
</feature>
<evidence type="ECO:0000313" key="2">
    <source>
        <dbReference type="EMBL" id="JAS50989.1"/>
    </source>
</evidence>
<evidence type="ECO:0000256" key="1">
    <source>
        <dbReference type="SAM" id="MobiDB-lite"/>
    </source>
</evidence>
<name>A0A1B6FLD9_9HEMI</name>
<proteinExistence type="predicted"/>